<evidence type="ECO:0000259" key="2">
    <source>
        <dbReference type="PROSITE" id="PS50181"/>
    </source>
</evidence>
<evidence type="ECO:0000313" key="3">
    <source>
        <dbReference type="EMBL" id="KAF2774323.1"/>
    </source>
</evidence>
<dbReference type="Gene3D" id="1.20.1280.50">
    <property type="match status" value="1"/>
</dbReference>
<dbReference type="Pfam" id="PF12937">
    <property type="entry name" value="F-box-like"/>
    <property type="match status" value="1"/>
</dbReference>
<organism evidence="3 4">
    <name type="scientific">Teratosphaeria nubilosa</name>
    <dbReference type="NCBI Taxonomy" id="161662"/>
    <lineage>
        <taxon>Eukaryota</taxon>
        <taxon>Fungi</taxon>
        <taxon>Dikarya</taxon>
        <taxon>Ascomycota</taxon>
        <taxon>Pezizomycotina</taxon>
        <taxon>Dothideomycetes</taxon>
        <taxon>Dothideomycetidae</taxon>
        <taxon>Mycosphaerellales</taxon>
        <taxon>Teratosphaeriaceae</taxon>
        <taxon>Teratosphaeria</taxon>
    </lineage>
</organism>
<dbReference type="SMART" id="SM00256">
    <property type="entry name" value="FBOX"/>
    <property type="match status" value="1"/>
</dbReference>
<dbReference type="Proteomes" id="UP000799436">
    <property type="component" value="Unassembled WGS sequence"/>
</dbReference>
<reference evidence="3" key="1">
    <citation type="journal article" date="2020" name="Stud. Mycol.">
        <title>101 Dothideomycetes genomes: a test case for predicting lifestyles and emergence of pathogens.</title>
        <authorList>
            <person name="Haridas S."/>
            <person name="Albert R."/>
            <person name="Binder M."/>
            <person name="Bloem J."/>
            <person name="Labutti K."/>
            <person name="Salamov A."/>
            <person name="Andreopoulos B."/>
            <person name="Baker S."/>
            <person name="Barry K."/>
            <person name="Bills G."/>
            <person name="Bluhm B."/>
            <person name="Cannon C."/>
            <person name="Castanera R."/>
            <person name="Culley D."/>
            <person name="Daum C."/>
            <person name="Ezra D."/>
            <person name="Gonzalez J."/>
            <person name="Henrissat B."/>
            <person name="Kuo A."/>
            <person name="Liang C."/>
            <person name="Lipzen A."/>
            <person name="Lutzoni F."/>
            <person name="Magnuson J."/>
            <person name="Mondo S."/>
            <person name="Nolan M."/>
            <person name="Ohm R."/>
            <person name="Pangilinan J."/>
            <person name="Park H.-J."/>
            <person name="Ramirez L."/>
            <person name="Alfaro M."/>
            <person name="Sun H."/>
            <person name="Tritt A."/>
            <person name="Yoshinaga Y."/>
            <person name="Zwiers L.-H."/>
            <person name="Turgeon B."/>
            <person name="Goodwin S."/>
            <person name="Spatafora J."/>
            <person name="Crous P."/>
            <person name="Grigoriev I."/>
        </authorList>
    </citation>
    <scope>NUCLEOTIDE SEQUENCE</scope>
    <source>
        <strain evidence="3">CBS 116005</strain>
    </source>
</reference>
<keyword evidence="4" id="KW-1185">Reference proteome</keyword>
<dbReference type="OrthoDB" id="9981546at2759"/>
<gene>
    <name evidence="3" type="ORF">EJ03DRAFT_303851</name>
</gene>
<feature type="region of interest" description="Disordered" evidence="1">
    <location>
        <begin position="134"/>
        <end position="154"/>
    </location>
</feature>
<dbReference type="EMBL" id="ML995808">
    <property type="protein sequence ID" value="KAF2774323.1"/>
    <property type="molecule type" value="Genomic_DNA"/>
</dbReference>
<dbReference type="InterPro" id="IPR036047">
    <property type="entry name" value="F-box-like_dom_sf"/>
</dbReference>
<proteinExistence type="predicted"/>
<dbReference type="InterPro" id="IPR001810">
    <property type="entry name" value="F-box_dom"/>
</dbReference>
<dbReference type="AlphaFoldDB" id="A0A6G1LMW8"/>
<protein>
    <recommendedName>
        <fullName evidence="2">F-box domain-containing protein</fullName>
    </recommendedName>
</protein>
<evidence type="ECO:0000313" key="4">
    <source>
        <dbReference type="Proteomes" id="UP000799436"/>
    </source>
</evidence>
<evidence type="ECO:0000256" key="1">
    <source>
        <dbReference type="SAM" id="MobiDB-lite"/>
    </source>
</evidence>
<dbReference type="PROSITE" id="PS50181">
    <property type="entry name" value="FBOX"/>
    <property type="match status" value="1"/>
</dbReference>
<sequence>MEMAAAAQAERVSRGLFALPNEILLQILSAFPTRQLLAFTSTCRHFHSLILRILHNRLQIAAGLNDYKLYLECARPSESQTATSFFCTSLGTHGLQELYDDINRSFEDTEGAEKQIGQVRRIGELYSRFRPQKKEPPARGRFVPPGDIPGSRTHPSNCAIPEAPTVGDEVVSKTVTVDAHDLFSQLSTQAYLGKKETSRGYLISIQGVTEGTIRVWRDWLSKHSETKVFSDGEPVVIHRDPPISPQPESAAGSSAAEVVGPLKDPTVLWVNTRDQSVGVKFRVKQKQWKMANPVLFESENEVAVSYLVEFEPEVYVRTAHLLLKLEEAEEQVLNSSGKSIVFGSYISRV</sequence>
<dbReference type="CDD" id="cd09917">
    <property type="entry name" value="F-box_SF"/>
    <property type="match status" value="1"/>
</dbReference>
<feature type="domain" description="F-box" evidence="2">
    <location>
        <begin position="13"/>
        <end position="50"/>
    </location>
</feature>
<name>A0A6G1LMW8_9PEZI</name>
<dbReference type="SUPFAM" id="SSF81383">
    <property type="entry name" value="F-box domain"/>
    <property type="match status" value="1"/>
</dbReference>
<accession>A0A6G1LMW8</accession>